<comment type="caution">
    <text evidence="2">The sequence shown here is derived from an EMBL/GenBank/DDBJ whole genome shotgun (WGS) entry which is preliminary data.</text>
</comment>
<accession>A0AA40FSL3</accession>
<keyword evidence="1" id="KW-0732">Signal</keyword>
<dbReference type="Proteomes" id="UP001177670">
    <property type="component" value="Unassembled WGS sequence"/>
</dbReference>
<dbReference type="EMBL" id="JAHYIQ010000018">
    <property type="protein sequence ID" value="KAK1124272.1"/>
    <property type="molecule type" value="Genomic_DNA"/>
</dbReference>
<evidence type="ECO:0000256" key="1">
    <source>
        <dbReference type="SAM" id="SignalP"/>
    </source>
</evidence>
<feature type="chain" id="PRO_5041306612" evidence="1">
    <location>
        <begin position="38"/>
        <end position="112"/>
    </location>
</feature>
<sequence length="112" mass="12483">MIFVPIGGSRPNAVVHHGLAVLRLLFVLLLVSCPVNCQETLTNRMRVISEDLDRQLNGIMASQGLNYTTVNTTGLRYNATTYFNPKGMGQLYNVTNMFIDFVQSKQAYPDGK</sequence>
<evidence type="ECO:0000313" key="3">
    <source>
        <dbReference type="Proteomes" id="UP001177670"/>
    </source>
</evidence>
<evidence type="ECO:0000313" key="2">
    <source>
        <dbReference type="EMBL" id="KAK1124272.1"/>
    </source>
</evidence>
<proteinExistence type="predicted"/>
<feature type="signal peptide" evidence="1">
    <location>
        <begin position="1"/>
        <end position="37"/>
    </location>
</feature>
<dbReference type="AlphaFoldDB" id="A0AA40FSL3"/>
<name>A0AA40FSL3_9HYME</name>
<gene>
    <name evidence="2" type="ORF">K0M31_006644</name>
</gene>
<organism evidence="2 3">
    <name type="scientific">Melipona bicolor</name>
    <dbReference type="NCBI Taxonomy" id="60889"/>
    <lineage>
        <taxon>Eukaryota</taxon>
        <taxon>Metazoa</taxon>
        <taxon>Ecdysozoa</taxon>
        <taxon>Arthropoda</taxon>
        <taxon>Hexapoda</taxon>
        <taxon>Insecta</taxon>
        <taxon>Pterygota</taxon>
        <taxon>Neoptera</taxon>
        <taxon>Endopterygota</taxon>
        <taxon>Hymenoptera</taxon>
        <taxon>Apocrita</taxon>
        <taxon>Aculeata</taxon>
        <taxon>Apoidea</taxon>
        <taxon>Anthophila</taxon>
        <taxon>Apidae</taxon>
        <taxon>Melipona</taxon>
    </lineage>
</organism>
<protein>
    <submittedName>
        <fullName evidence="2">Uncharacterized protein</fullName>
    </submittedName>
</protein>
<keyword evidence="3" id="KW-1185">Reference proteome</keyword>
<reference evidence="2" key="1">
    <citation type="submission" date="2021-10" db="EMBL/GenBank/DDBJ databases">
        <title>Melipona bicolor Genome sequencing and assembly.</title>
        <authorList>
            <person name="Araujo N.S."/>
            <person name="Arias M.C."/>
        </authorList>
    </citation>
    <scope>NUCLEOTIDE SEQUENCE</scope>
    <source>
        <strain evidence="2">USP_2M_L1-L4_2017</strain>
        <tissue evidence="2">Whole body</tissue>
    </source>
</reference>